<dbReference type="RefSeq" id="WP_185673389.1">
    <property type="nucleotide sequence ID" value="NZ_JACJVP010000079.1"/>
</dbReference>
<proteinExistence type="predicted"/>
<feature type="compositionally biased region" description="Basic and acidic residues" evidence="1">
    <location>
        <begin position="62"/>
        <end position="89"/>
    </location>
</feature>
<feature type="compositionally biased region" description="Basic and acidic residues" evidence="1">
    <location>
        <begin position="40"/>
        <end position="54"/>
    </location>
</feature>
<evidence type="ECO:0000256" key="1">
    <source>
        <dbReference type="SAM" id="MobiDB-lite"/>
    </source>
</evidence>
<organism evidence="2 3">
    <name type="scientific">Cohnella nanjingensis</name>
    <dbReference type="NCBI Taxonomy" id="1387779"/>
    <lineage>
        <taxon>Bacteria</taxon>
        <taxon>Bacillati</taxon>
        <taxon>Bacillota</taxon>
        <taxon>Bacilli</taxon>
        <taxon>Bacillales</taxon>
        <taxon>Paenibacillaceae</taxon>
        <taxon>Cohnella</taxon>
    </lineage>
</organism>
<feature type="region of interest" description="Disordered" evidence="1">
    <location>
        <begin position="19"/>
        <end position="108"/>
    </location>
</feature>
<protein>
    <recommendedName>
        <fullName evidence="4">RNA polymerase subunit sigma</fullName>
    </recommendedName>
</protein>
<evidence type="ECO:0008006" key="4">
    <source>
        <dbReference type="Google" id="ProtNLM"/>
    </source>
</evidence>
<dbReference type="EMBL" id="JACJVP010000079">
    <property type="protein sequence ID" value="MBB6675538.1"/>
    <property type="molecule type" value="Genomic_DNA"/>
</dbReference>
<reference evidence="2 3" key="1">
    <citation type="submission" date="2020-08" db="EMBL/GenBank/DDBJ databases">
        <title>Cohnella phylogeny.</title>
        <authorList>
            <person name="Dunlap C."/>
        </authorList>
    </citation>
    <scope>NUCLEOTIDE SEQUENCE [LARGE SCALE GENOMIC DNA]</scope>
    <source>
        <strain evidence="2 3">DSM 28246</strain>
    </source>
</reference>
<feature type="compositionally biased region" description="Low complexity" evidence="1">
    <location>
        <begin position="20"/>
        <end position="36"/>
    </location>
</feature>
<comment type="caution">
    <text evidence="2">The sequence shown here is derived from an EMBL/GenBank/DDBJ whole genome shotgun (WGS) entry which is preliminary data.</text>
</comment>
<dbReference type="Proteomes" id="UP000547209">
    <property type="component" value="Unassembled WGS sequence"/>
</dbReference>
<sequence>MSFKPLDLQTSIPRSVELTQLHQQQQQRPALEQAALGEQAMKRAERQAQQKTKTEGAAGRNISEREPKEGQRRPKAPSAREDGGDDEAKPQVNGTEHPFKGRHIDLTL</sequence>
<evidence type="ECO:0000313" key="2">
    <source>
        <dbReference type="EMBL" id="MBB6675538.1"/>
    </source>
</evidence>
<accession>A0A7X0RXM5</accession>
<feature type="compositionally biased region" description="Basic and acidic residues" evidence="1">
    <location>
        <begin position="97"/>
        <end position="108"/>
    </location>
</feature>
<evidence type="ECO:0000313" key="3">
    <source>
        <dbReference type="Proteomes" id="UP000547209"/>
    </source>
</evidence>
<keyword evidence="3" id="KW-1185">Reference proteome</keyword>
<dbReference type="AlphaFoldDB" id="A0A7X0RXM5"/>
<name>A0A7X0RXM5_9BACL</name>
<gene>
    <name evidence="2" type="ORF">H7C19_33245</name>
</gene>